<proteinExistence type="predicted"/>
<sequence length="185" mass="19785">MSARRLFALVGCSLASTACAHAQVPEPVQGERTVYELRVTGYGSRSQGVRGVLFDAAGQEIAEDGAGQSVDTPVGRFRYVECRHLWSVCGYFREAATVPAYPGPPVDPQKHEVVVWRLTVTGMPAPNRWQAYLFDDRMVAVGAPEGGIVLETPLGLFRTQSVSFGAVGGAGPLPEEWVNGAPAQP</sequence>
<evidence type="ECO:0000256" key="1">
    <source>
        <dbReference type="SAM" id="SignalP"/>
    </source>
</evidence>
<evidence type="ECO:0008006" key="4">
    <source>
        <dbReference type="Google" id="ProtNLM"/>
    </source>
</evidence>
<gene>
    <name evidence="2" type="ORF">GV829_06785</name>
</gene>
<feature type="chain" id="PRO_5026899031" description="Lipoprotein" evidence="1">
    <location>
        <begin position="23"/>
        <end position="185"/>
    </location>
</feature>
<organism evidence="2 3">
    <name type="scientific">Sphingomonas lacunae</name>
    <dbReference type="NCBI Taxonomy" id="2698828"/>
    <lineage>
        <taxon>Bacteria</taxon>
        <taxon>Pseudomonadati</taxon>
        <taxon>Pseudomonadota</taxon>
        <taxon>Alphaproteobacteria</taxon>
        <taxon>Sphingomonadales</taxon>
        <taxon>Sphingomonadaceae</taxon>
        <taxon>Sphingomonas</taxon>
    </lineage>
</organism>
<dbReference type="PROSITE" id="PS51257">
    <property type="entry name" value="PROKAR_LIPOPROTEIN"/>
    <property type="match status" value="1"/>
</dbReference>
<keyword evidence="3" id="KW-1185">Reference proteome</keyword>
<keyword evidence="1" id="KW-0732">Signal</keyword>
<accession>A0A6M4ATY4</accession>
<dbReference type="KEGG" id="slan:GV829_06785"/>
<name>A0A6M4ATY4_9SPHN</name>
<evidence type="ECO:0000313" key="3">
    <source>
        <dbReference type="Proteomes" id="UP000503018"/>
    </source>
</evidence>
<dbReference type="RefSeq" id="WP_169945172.1">
    <property type="nucleotide sequence ID" value="NZ_CP053015.1"/>
</dbReference>
<dbReference type="AlphaFoldDB" id="A0A6M4ATY4"/>
<evidence type="ECO:0000313" key="2">
    <source>
        <dbReference type="EMBL" id="QJQ32196.1"/>
    </source>
</evidence>
<dbReference type="EMBL" id="CP053015">
    <property type="protein sequence ID" value="QJQ32196.1"/>
    <property type="molecule type" value="Genomic_DNA"/>
</dbReference>
<reference evidence="2 3" key="1">
    <citation type="submission" date="2020-01" db="EMBL/GenBank/DDBJ databases">
        <title>Sphingomonas sp. strain CSW-10.</title>
        <authorList>
            <person name="Chen W.-M."/>
        </authorList>
    </citation>
    <scope>NUCLEOTIDE SEQUENCE [LARGE SCALE GENOMIC DNA]</scope>
    <source>
        <strain evidence="2 3">CSW-10</strain>
    </source>
</reference>
<protein>
    <recommendedName>
        <fullName evidence="4">Lipoprotein</fullName>
    </recommendedName>
</protein>
<dbReference type="Proteomes" id="UP000503018">
    <property type="component" value="Chromosome"/>
</dbReference>
<feature type="signal peptide" evidence="1">
    <location>
        <begin position="1"/>
        <end position="22"/>
    </location>
</feature>